<dbReference type="PANTHER" id="PTHR39599">
    <property type="entry name" value="GPI-ANCHORED PROTEIN (EUROFUNG)-RELATED-RELATED"/>
    <property type="match status" value="1"/>
</dbReference>
<evidence type="ECO:0008006" key="5">
    <source>
        <dbReference type="Google" id="ProtNLM"/>
    </source>
</evidence>
<accession>A0AAN7CND0</accession>
<feature type="compositionally biased region" description="Pro residues" evidence="1">
    <location>
        <begin position="187"/>
        <end position="196"/>
    </location>
</feature>
<reference evidence="3" key="1">
    <citation type="journal article" date="2023" name="Mol. Phylogenet. Evol.">
        <title>Genome-scale phylogeny and comparative genomics of the fungal order Sordariales.</title>
        <authorList>
            <person name="Hensen N."/>
            <person name="Bonometti L."/>
            <person name="Westerberg I."/>
            <person name="Brannstrom I.O."/>
            <person name="Guillou S."/>
            <person name="Cros-Aarteil S."/>
            <person name="Calhoun S."/>
            <person name="Haridas S."/>
            <person name="Kuo A."/>
            <person name="Mondo S."/>
            <person name="Pangilinan J."/>
            <person name="Riley R."/>
            <person name="LaButti K."/>
            <person name="Andreopoulos B."/>
            <person name="Lipzen A."/>
            <person name="Chen C."/>
            <person name="Yan M."/>
            <person name="Daum C."/>
            <person name="Ng V."/>
            <person name="Clum A."/>
            <person name="Steindorff A."/>
            <person name="Ohm R.A."/>
            <person name="Martin F."/>
            <person name="Silar P."/>
            <person name="Natvig D.O."/>
            <person name="Lalanne C."/>
            <person name="Gautier V."/>
            <person name="Ament-Velasquez S.L."/>
            <person name="Kruys A."/>
            <person name="Hutchinson M.I."/>
            <person name="Powell A.J."/>
            <person name="Barry K."/>
            <person name="Miller A.N."/>
            <person name="Grigoriev I.V."/>
            <person name="Debuchy R."/>
            <person name="Gladieux P."/>
            <person name="Hiltunen Thoren M."/>
            <person name="Johannesson H."/>
        </authorList>
    </citation>
    <scope>NUCLEOTIDE SEQUENCE</scope>
    <source>
        <strain evidence="3">CBS 359.72</strain>
    </source>
</reference>
<evidence type="ECO:0000313" key="3">
    <source>
        <dbReference type="EMBL" id="KAK4245264.1"/>
    </source>
</evidence>
<feature type="region of interest" description="Disordered" evidence="1">
    <location>
        <begin position="181"/>
        <end position="202"/>
    </location>
</feature>
<keyword evidence="2" id="KW-0812">Transmembrane</keyword>
<keyword evidence="2" id="KW-1133">Transmembrane helix</keyword>
<dbReference type="PANTHER" id="PTHR39599:SF2">
    <property type="entry name" value="ANCHORED PROTEIN, PUTATIVE (AFU_ORTHOLOGUE AFUA_1G09650)-RELATED"/>
    <property type="match status" value="1"/>
</dbReference>
<protein>
    <recommendedName>
        <fullName evidence="5">GPI anchored protein</fullName>
    </recommendedName>
</protein>
<proteinExistence type="predicted"/>
<name>A0AAN7CND0_9PEZI</name>
<organism evidence="3 4">
    <name type="scientific">Corynascus novoguineensis</name>
    <dbReference type="NCBI Taxonomy" id="1126955"/>
    <lineage>
        <taxon>Eukaryota</taxon>
        <taxon>Fungi</taxon>
        <taxon>Dikarya</taxon>
        <taxon>Ascomycota</taxon>
        <taxon>Pezizomycotina</taxon>
        <taxon>Sordariomycetes</taxon>
        <taxon>Sordariomycetidae</taxon>
        <taxon>Sordariales</taxon>
        <taxon>Chaetomiaceae</taxon>
        <taxon>Corynascus</taxon>
    </lineage>
</organism>
<gene>
    <name evidence="3" type="ORF">C7999DRAFT_16528</name>
</gene>
<reference evidence="3" key="2">
    <citation type="submission" date="2023-05" db="EMBL/GenBank/DDBJ databases">
        <authorList>
            <consortium name="Lawrence Berkeley National Laboratory"/>
            <person name="Steindorff A."/>
            <person name="Hensen N."/>
            <person name="Bonometti L."/>
            <person name="Westerberg I."/>
            <person name="Brannstrom I.O."/>
            <person name="Guillou S."/>
            <person name="Cros-Aarteil S."/>
            <person name="Calhoun S."/>
            <person name="Haridas S."/>
            <person name="Kuo A."/>
            <person name="Mondo S."/>
            <person name="Pangilinan J."/>
            <person name="Riley R."/>
            <person name="Labutti K."/>
            <person name="Andreopoulos B."/>
            <person name="Lipzen A."/>
            <person name="Chen C."/>
            <person name="Yanf M."/>
            <person name="Daum C."/>
            <person name="Ng V."/>
            <person name="Clum A."/>
            <person name="Ohm R."/>
            <person name="Martin F."/>
            <person name="Silar P."/>
            <person name="Natvig D."/>
            <person name="Lalanne C."/>
            <person name="Gautier V."/>
            <person name="Ament-Velasquez S.L."/>
            <person name="Kruys A."/>
            <person name="Hutchinson M.I."/>
            <person name="Powell A.J."/>
            <person name="Barry K."/>
            <person name="Miller A.N."/>
            <person name="Grigoriev I.V."/>
            <person name="Debuchy R."/>
            <person name="Gladieux P."/>
            <person name="Thoren M.H."/>
            <person name="Johannesson H."/>
        </authorList>
    </citation>
    <scope>NUCLEOTIDE SEQUENCE</scope>
    <source>
        <strain evidence="3">CBS 359.72</strain>
    </source>
</reference>
<evidence type="ECO:0000256" key="1">
    <source>
        <dbReference type="SAM" id="MobiDB-lite"/>
    </source>
</evidence>
<dbReference type="AlphaFoldDB" id="A0AAN7CND0"/>
<sequence>MPADHGAKFHHEYCAFEYHPAFAAAPGTPHAAIAARSLYDADDSRRLWANASAELPLRPPFALVSGPGSLAVDESKPPEWNLFGRAASALALLEKRQWACPSGTSSCSSIGFPNSCCGEGETCMEVPDTGLGPVGCCPSGATCSGGISNCADDSTACGSEIGGGCCIPGFICQGIGCVRSSSSSSTPRPPPTPTPTPTTLTRTSTSIILDPTRSTILVTVTITITPSAPPITSTVTRTATASSTGGGGAVPPVRPTSSNRSLTSTSTNTNTYCPTGFYPCLAREGGGCCRTGRDCATASCPPSPHMTTIVNDHGVTVVVPASGVPTTTSVGECAAGWFLCGRGDGGGCCPSGYECGTASCFRDGAGATAGASVAKGSPGESGAVRQMTGVVGWGLMVAGMGMLWGLWI</sequence>
<feature type="region of interest" description="Disordered" evidence="1">
    <location>
        <begin position="232"/>
        <end position="265"/>
    </location>
</feature>
<evidence type="ECO:0000256" key="2">
    <source>
        <dbReference type="SAM" id="Phobius"/>
    </source>
</evidence>
<keyword evidence="4" id="KW-1185">Reference proteome</keyword>
<evidence type="ECO:0000313" key="4">
    <source>
        <dbReference type="Proteomes" id="UP001303647"/>
    </source>
</evidence>
<comment type="caution">
    <text evidence="3">The sequence shown here is derived from an EMBL/GenBank/DDBJ whole genome shotgun (WGS) entry which is preliminary data.</text>
</comment>
<keyword evidence="2" id="KW-0472">Membrane</keyword>
<feature type="transmembrane region" description="Helical" evidence="2">
    <location>
        <begin position="390"/>
        <end position="407"/>
    </location>
</feature>
<dbReference type="EMBL" id="MU857706">
    <property type="protein sequence ID" value="KAK4245264.1"/>
    <property type="molecule type" value="Genomic_DNA"/>
</dbReference>
<feature type="compositionally biased region" description="Low complexity" evidence="1">
    <location>
        <begin position="232"/>
        <end position="243"/>
    </location>
</feature>
<feature type="compositionally biased region" description="Low complexity" evidence="1">
    <location>
        <begin position="256"/>
        <end position="265"/>
    </location>
</feature>
<dbReference type="Proteomes" id="UP001303647">
    <property type="component" value="Unassembled WGS sequence"/>
</dbReference>